<dbReference type="PANTHER" id="PTHR47245:SF2">
    <property type="entry name" value="PEPTIDYL-PROLYL CIS-TRANS ISOMERASE HP_0175-RELATED"/>
    <property type="match status" value="1"/>
</dbReference>
<evidence type="ECO:0000256" key="6">
    <source>
        <dbReference type="ARBA" id="ARBA00030642"/>
    </source>
</evidence>
<evidence type="ECO:0000256" key="4">
    <source>
        <dbReference type="ARBA" id="ARBA00018370"/>
    </source>
</evidence>
<evidence type="ECO:0000256" key="9">
    <source>
        <dbReference type="SAM" id="MobiDB-lite"/>
    </source>
</evidence>
<evidence type="ECO:0000256" key="5">
    <source>
        <dbReference type="ARBA" id="ARBA00023110"/>
    </source>
</evidence>
<dbReference type="EC" id="5.2.1.8" evidence="3"/>
<dbReference type="Gene3D" id="3.10.50.40">
    <property type="match status" value="1"/>
</dbReference>
<dbReference type="InterPro" id="IPR000297">
    <property type="entry name" value="PPIase_PpiC"/>
</dbReference>
<dbReference type="RefSeq" id="WP_252917590.1">
    <property type="nucleotide sequence ID" value="NZ_JAAAML010000005.1"/>
</dbReference>
<dbReference type="InterPro" id="IPR023058">
    <property type="entry name" value="PPIase_PpiC_CS"/>
</dbReference>
<dbReference type="SUPFAM" id="SSF109998">
    <property type="entry name" value="Triger factor/SurA peptide-binding domain-like"/>
    <property type="match status" value="1"/>
</dbReference>
<feature type="region of interest" description="Disordered" evidence="9">
    <location>
        <begin position="280"/>
        <end position="299"/>
    </location>
</feature>
<evidence type="ECO:0000256" key="1">
    <source>
        <dbReference type="ARBA" id="ARBA00000971"/>
    </source>
</evidence>
<evidence type="ECO:0000256" key="2">
    <source>
        <dbReference type="ARBA" id="ARBA00007656"/>
    </source>
</evidence>
<dbReference type="Proteomes" id="UP001320715">
    <property type="component" value="Unassembled WGS sequence"/>
</dbReference>
<keyword evidence="8 12" id="KW-0413">Isomerase</keyword>
<reference evidence="12 13" key="1">
    <citation type="submission" date="2020-01" db="EMBL/GenBank/DDBJ databases">
        <title>Genomes of bacteria type strains.</title>
        <authorList>
            <person name="Chen J."/>
            <person name="Zhu S."/>
            <person name="Yang J."/>
        </authorList>
    </citation>
    <scope>NUCLEOTIDE SEQUENCE [LARGE SCALE GENOMIC DNA]</scope>
    <source>
        <strain evidence="12 13">DSM 16655</strain>
    </source>
</reference>
<evidence type="ECO:0000256" key="10">
    <source>
        <dbReference type="SAM" id="SignalP"/>
    </source>
</evidence>
<name>A0ABT1CXM3_9HYPH</name>
<keyword evidence="10" id="KW-0732">Signal</keyword>
<organism evidence="12 13">
    <name type="scientific">Hoeflea alexandrii</name>
    <dbReference type="NCBI Taxonomy" id="288436"/>
    <lineage>
        <taxon>Bacteria</taxon>
        <taxon>Pseudomonadati</taxon>
        <taxon>Pseudomonadota</taxon>
        <taxon>Alphaproteobacteria</taxon>
        <taxon>Hyphomicrobiales</taxon>
        <taxon>Rhizobiaceae</taxon>
        <taxon>Hoeflea</taxon>
    </lineage>
</organism>
<dbReference type="InterPro" id="IPR027304">
    <property type="entry name" value="Trigger_fact/SurA_dom_sf"/>
</dbReference>
<evidence type="ECO:0000313" key="13">
    <source>
        <dbReference type="Proteomes" id="UP001320715"/>
    </source>
</evidence>
<feature type="chain" id="PRO_5045291745" description="Parvulin-like PPIase" evidence="10">
    <location>
        <begin position="39"/>
        <end position="299"/>
    </location>
</feature>
<comment type="catalytic activity">
    <reaction evidence="1">
        <text>[protein]-peptidylproline (omega=180) = [protein]-peptidylproline (omega=0)</text>
        <dbReference type="Rhea" id="RHEA:16237"/>
        <dbReference type="Rhea" id="RHEA-COMP:10747"/>
        <dbReference type="Rhea" id="RHEA-COMP:10748"/>
        <dbReference type="ChEBI" id="CHEBI:83833"/>
        <dbReference type="ChEBI" id="CHEBI:83834"/>
        <dbReference type="EC" id="5.2.1.8"/>
    </reaction>
</comment>
<dbReference type="PROSITE" id="PS50198">
    <property type="entry name" value="PPIC_PPIASE_2"/>
    <property type="match status" value="1"/>
</dbReference>
<evidence type="ECO:0000256" key="3">
    <source>
        <dbReference type="ARBA" id="ARBA00013194"/>
    </source>
</evidence>
<sequence length="299" mass="32528">MTIESYTQSATLRHWSKFPSAALLMLTLTMAAGAPALAQNKNVVARVNGTEITTADVAFASEMYANQMGSMPDDARLSVIVDELIRLQIVSDAARAARVPDEDSYKRQIAFFEAQTLRSVFLDGEVAKRVDDAAVRKAYNLQVTKNPPTEEFRLRHILLETEAEARDAIIALEEGEDFAVVASERSKDEASKVNGGDLGYLVSGQTLVEIDTAAAELEPGQFTREPVVSAFGFHLLKLEERRTRPAPPYEALATQIRAALESAATRSIMTELRVAASVEKLVPDVSPPATDDGHGHADN</sequence>
<keyword evidence="13" id="KW-1185">Reference proteome</keyword>
<dbReference type="Pfam" id="PF00639">
    <property type="entry name" value="Rotamase"/>
    <property type="match status" value="1"/>
</dbReference>
<dbReference type="InterPro" id="IPR050245">
    <property type="entry name" value="PrsA_foldase"/>
</dbReference>
<accession>A0ABT1CXM3</accession>
<evidence type="ECO:0000259" key="11">
    <source>
        <dbReference type="PROSITE" id="PS50198"/>
    </source>
</evidence>
<feature type="domain" description="PpiC" evidence="11">
    <location>
        <begin position="149"/>
        <end position="240"/>
    </location>
</feature>
<keyword evidence="5 8" id="KW-0697">Rotamase</keyword>
<dbReference type="InterPro" id="IPR046357">
    <property type="entry name" value="PPIase_dom_sf"/>
</dbReference>
<comment type="similarity">
    <text evidence="2">Belongs to the PpiC/parvulin rotamase family.</text>
</comment>
<protein>
    <recommendedName>
        <fullName evidence="4">Parvulin-like PPIase</fullName>
        <ecNumber evidence="3">5.2.1.8</ecNumber>
    </recommendedName>
    <alternativeName>
        <fullName evidence="6">Peptidyl-prolyl cis-trans isomerase plp</fullName>
    </alternativeName>
    <alternativeName>
        <fullName evidence="7">Rotamase plp</fullName>
    </alternativeName>
</protein>
<dbReference type="SUPFAM" id="SSF54534">
    <property type="entry name" value="FKBP-like"/>
    <property type="match status" value="1"/>
</dbReference>
<evidence type="ECO:0000256" key="7">
    <source>
        <dbReference type="ARBA" id="ARBA00031484"/>
    </source>
</evidence>
<evidence type="ECO:0000313" key="12">
    <source>
        <dbReference type="EMBL" id="MCO6410958.1"/>
    </source>
</evidence>
<evidence type="ECO:0000256" key="8">
    <source>
        <dbReference type="PROSITE-ProRule" id="PRU00278"/>
    </source>
</evidence>
<dbReference type="EMBL" id="JAAAML010000005">
    <property type="protein sequence ID" value="MCO6410958.1"/>
    <property type="molecule type" value="Genomic_DNA"/>
</dbReference>
<dbReference type="PANTHER" id="PTHR47245">
    <property type="entry name" value="PEPTIDYLPROLYL ISOMERASE"/>
    <property type="match status" value="1"/>
</dbReference>
<gene>
    <name evidence="12" type="ORF">GTW23_22470</name>
</gene>
<feature type="signal peptide" evidence="10">
    <location>
        <begin position="1"/>
        <end position="38"/>
    </location>
</feature>
<proteinExistence type="inferred from homology"/>
<dbReference type="GO" id="GO:0016853">
    <property type="term" value="F:isomerase activity"/>
    <property type="evidence" value="ECO:0007669"/>
    <property type="project" value="UniProtKB-KW"/>
</dbReference>
<comment type="caution">
    <text evidence="12">The sequence shown here is derived from an EMBL/GenBank/DDBJ whole genome shotgun (WGS) entry which is preliminary data.</text>
</comment>
<dbReference type="PROSITE" id="PS01096">
    <property type="entry name" value="PPIC_PPIASE_1"/>
    <property type="match status" value="1"/>
</dbReference>